<protein>
    <recommendedName>
        <fullName evidence="4">Aspartate/glutamate leucyltransferase</fullName>
        <ecNumber evidence="4">2.3.2.29</ecNumber>
    </recommendedName>
</protein>
<dbReference type="PANTHER" id="PTHR21367">
    <property type="entry name" value="ARGININE-TRNA-PROTEIN TRANSFERASE 1"/>
    <property type="match status" value="1"/>
</dbReference>
<dbReference type="GO" id="GO:0071596">
    <property type="term" value="P:ubiquitin-dependent protein catabolic process via the N-end rule pathway"/>
    <property type="evidence" value="ECO:0007669"/>
    <property type="project" value="InterPro"/>
</dbReference>
<evidence type="ECO:0000313" key="8">
    <source>
        <dbReference type="Proteomes" id="UP000249396"/>
    </source>
</evidence>
<evidence type="ECO:0000256" key="3">
    <source>
        <dbReference type="ARBA" id="ARBA00023315"/>
    </source>
</evidence>
<evidence type="ECO:0000256" key="1">
    <source>
        <dbReference type="ARBA" id="ARBA00022490"/>
    </source>
</evidence>
<dbReference type="InterPro" id="IPR017138">
    <property type="entry name" value="Asp_Glu_LeuTrfase"/>
</dbReference>
<feature type="domain" description="N-end aminoacyl transferase N-terminal" evidence="5">
    <location>
        <begin position="12"/>
        <end position="80"/>
    </location>
</feature>
<evidence type="ECO:0000256" key="4">
    <source>
        <dbReference type="HAMAP-Rule" id="MF_00689"/>
    </source>
</evidence>
<evidence type="ECO:0000259" key="6">
    <source>
        <dbReference type="Pfam" id="PF04377"/>
    </source>
</evidence>
<comment type="caution">
    <text evidence="7">The sequence shown here is derived from an EMBL/GenBank/DDBJ whole genome shotgun (WGS) entry which is preliminary data.</text>
</comment>
<feature type="domain" description="N-end rule aminoacyl transferase C-terminal" evidence="6">
    <location>
        <begin position="102"/>
        <end position="222"/>
    </location>
</feature>
<dbReference type="Proteomes" id="UP000249396">
    <property type="component" value="Unassembled WGS sequence"/>
</dbReference>
<keyword evidence="3 4" id="KW-0012">Acyltransferase</keyword>
<comment type="subcellular location">
    <subcellularLocation>
        <location evidence="4">Cytoplasm</location>
    </subcellularLocation>
</comment>
<dbReference type="GO" id="GO:0008914">
    <property type="term" value="F:leucyl-tRNA--protein transferase activity"/>
    <property type="evidence" value="ECO:0007669"/>
    <property type="project" value="UniProtKB-UniRule"/>
</dbReference>
<evidence type="ECO:0000259" key="5">
    <source>
        <dbReference type="Pfam" id="PF04376"/>
    </source>
</evidence>
<keyword evidence="1 4" id="KW-0963">Cytoplasm</keyword>
<dbReference type="InterPro" id="IPR007472">
    <property type="entry name" value="N-end_Aminoacyl_Trfase_C"/>
</dbReference>
<dbReference type="GO" id="GO:0004057">
    <property type="term" value="F:arginyl-tRNA--protein transferase activity"/>
    <property type="evidence" value="ECO:0007669"/>
    <property type="project" value="InterPro"/>
</dbReference>
<sequence>MRQIQLFGGPEHPCSYLPGQFSRSAYVDTRLKLDVPTYSTLAAQGFRRSGDLVYRPHCRSCSACVPMRLPVARFFPNRSQCRTLLINADLAIVPKPADFAEEHYRLFLCYLAARHDDGGMAGSSPQDYIGFLGSSWADTRFVEFRLQGRLVSVAIVDLLANGLSAVYTFFDPAYDERGLGTLAVLWQIEEARRLGLDWLYLGYWIGACRKMNYKDKFRPIEAMIGDRWMPFEKGKKIDA</sequence>
<dbReference type="PANTHER" id="PTHR21367:SF1">
    <property type="entry name" value="ARGINYL-TRNA--PROTEIN TRANSFERASE 1"/>
    <property type="match status" value="1"/>
</dbReference>
<proteinExistence type="inferred from homology"/>
<comment type="function">
    <text evidence="4">Functions in the N-end rule pathway of protein degradation where it conjugates Leu from its aminoacyl-tRNA to the N-termini of proteins containing an N-terminal aspartate or glutamate.</text>
</comment>
<dbReference type="HAMAP" id="MF_00689">
    <property type="entry name" value="Bpt"/>
    <property type="match status" value="1"/>
</dbReference>
<comment type="similarity">
    <text evidence="4">Belongs to the R-transferase family. Bpt subfamily.</text>
</comment>
<evidence type="ECO:0000256" key="2">
    <source>
        <dbReference type="ARBA" id="ARBA00022679"/>
    </source>
</evidence>
<name>A0A2W4R2F2_9GAMM</name>
<gene>
    <name evidence="4" type="primary">bpt</name>
    <name evidence="7" type="ORF">DM484_12950</name>
</gene>
<dbReference type="AlphaFoldDB" id="A0A2W4R2F2"/>
<dbReference type="InterPro" id="IPR007471">
    <property type="entry name" value="N-end_Aminoacyl_Trfase_N"/>
</dbReference>
<dbReference type="InterPro" id="IPR030700">
    <property type="entry name" value="N-end_Aminoacyl_Trfase"/>
</dbReference>
<dbReference type="InterPro" id="IPR016181">
    <property type="entry name" value="Acyl_CoA_acyltransferase"/>
</dbReference>
<accession>A0A2W4R2F2</accession>
<dbReference type="NCBIfam" id="NF002341">
    <property type="entry name" value="PRK01305.1-1"/>
    <property type="match status" value="1"/>
</dbReference>
<keyword evidence="2 4" id="KW-0808">Transferase</keyword>
<organism evidence="7 8">
    <name type="scientific">Candidatus Methylumidiphilus alinenensis</name>
    <dbReference type="NCBI Taxonomy" id="2202197"/>
    <lineage>
        <taxon>Bacteria</taxon>
        <taxon>Pseudomonadati</taxon>
        <taxon>Pseudomonadota</taxon>
        <taxon>Gammaproteobacteria</taxon>
        <taxon>Methylococcales</taxon>
        <taxon>Candidatus Methylumidiphilus</taxon>
    </lineage>
</organism>
<comment type="catalytic activity">
    <reaction evidence="4">
        <text>N-terminal L-aspartyl-[protein] + L-leucyl-tRNA(Leu) = N-terminal L-leucyl-L-aspartyl-[protein] + tRNA(Leu) + H(+)</text>
        <dbReference type="Rhea" id="RHEA:50420"/>
        <dbReference type="Rhea" id="RHEA-COMP:9613"/>
        <dbReference type="Rhea" id="RHEA-COMP:9622"/>
        <dbReference type="Rhea" id="RHEA-COMP:12669"/>
        <dbReference type="Rhea" id="RHEA-COMP:12674"/>
        <dbReference type="ChEBI" id="CHEBI:15378"/>
        <dbReference type="ChEBI" id="CHEBI:64720"/>
        <dbReference type="ChEBI" id="CHEBI:78442"/>
        <dbReference type="ChEBI" id="CHEBI:78494"/>
        <dbReference type="ChEBI" id="CHEBI:133042"/>
        <dbReference type="EC" id="2.3.2.29"/>
    </reaction>
</comment>
<dbReference type="GO" id="GO:0005737">
    <property type="term" value="C:cytoplasm"/>
    <property type="evidence" value="ECO:0007669"/>
    <property type="project" value="UniProtKB-SubCell"/>
</dbReference>
<dbReference type="PIRSF" id="PIRSF037208">
    <property type="entry name" value="ATE_pro_prd"/>
    <property type="match status" value="1"/>
</dbReference>
<dbReference type="NCBIfam" id="NF002346">
    <property type="entry name" value="PRK01305.2-3"/>
    <property type="match status" value="1"/>
</dbReference>
<dbReference type="Pfam" id="PF04376">
    <property type="entry name" value="ATE_N"/>
    <property type="match status" value="1"/>
</dbReference>
<dbReference type="NCBIfam" id="NF002342">
    <property type="entry name" value="PRK01305.1-3"/>
    <property type="match status" value="1"/>
</dbReference>
<dbReference type="EMBL" id="QJPH01000319">
    <property type="protein sequence ID" value="PZN78435.1"/>
    <property type="molecule type" value="Genomic_DNA"/>
</dbReference>
<dbReference type="EC" id="2.3.2.29" evidence="4"/>
<dbReference type="Pfam" id="PF04377">
    <property type="entry name" value="ATE_C"/>
    <property type="match status" value="1"/>
</dbReference>
<dbReference type="SUPFAM" id="SSF55729">
    <property type="entry name" value="Acyl-CoA N-acyltransferases (Nat)"/>
    <property type="match status" value="1"/>
</dbReference>
<evidence type="ECO:0000313" key="7">
    <source>
        <dbReference type="EMBL" id="PZN78435.1"/>
    </source>
</evidence>
<comment type="catalytic activity">
    <reaction evidence="4">
        <text>N-terminal L-glutamyl-[protein] + L-leucyl-tRNA(Leu) = N-terminal L-leucyl-L-glutamyl-[protein] + tRNA(Leu) + H(+)</text>
        <dbReference type="Rhea" id="RHEA:50412"/>
        <dbReference type="Rhea" id="RHEA-COMP:9613"/>
        <dbReference type="Rhea" id="RHEA-COMP:9622"/>
        <dbReference type="Rhea" id="RHEA-COMP:12664"/>
        <dbReference type="Rhea" id="RHEA-COMP:12668"/>
        <dbReference type="ChEBI" id="CHEBI:15378"/>
        <dbReference type="ChEBI" id="CHEBI:64721"/>
        <dbReference type="ChEBI" id="CHEBI:78442"/>
        <dbReference type="ChEBI" id="CHEBI:78494"/>
        <dbReference type="ChEBI" id="CHEBI:133041"/>
        <dbReference type="EC" id="2.3.2.29"/>
    </reaction>
</comment>
<reference evidence="7 8" key="1">
    <citation type="journal article" date="2018" name="Aquat. Microb. Ecol.">
        <title>Gammaproteobacterial methanotrophs dominate.</title>
        <authorList>
            <person name="Rissanen A.J."/>
            <person name="Saarenheimo J."/>
            <person name="Tiirola M."/>
            <person name="Peura S."/>
            <person name="Aalto S.L."/>
            <person name="Karvinen A."/>
            <person name="Nykanen H."/>
        </authorList>
    </citation>
    <scope>NUCLEOTIDE SEQUENCE [LARGE SCALE GENOMIC DNA]</scope>
    <source>
        <strain evidence="7">AMbin10</strain>
    </source>
</reference>